<dbReference type="CDD" id="cd03416">
    <property type="entry name" value="CbiX_SirB_N"/>
    <property type="match status" value="1"/>
</dbReference>
<feature type="region of interest" description="Disordered" evidence="3">
    <location>
        <begin position="250"/>
        <end position="276"/>
    </location>
</feature>
<dbReference type="InterPro" id="IPR002762">
    <property type="entry name" value="CbiX-like"/>
</dbReference>
<dbReference type="Proteomes" id="UP000679307">
    <property type="component" value="Chromosome"/>
</dbReference>
<evidence type="ECO:0000313" key="5">
    <source>
        <dbReference type="Proteomes" id="UP000679307"/>
    </source>
</evidence>
<evidence type="ECO:0000256" key="2">
    <source>
        <dbReference type="ARBA" id="ARBA00023239"/>
    </source>
</evidence>
<gene>
    <name evidence="4" type="primary">sirB</name>
    <name evidence="4" type="ORF">ENKNEFLB_00410</name>
</gene>
<dbReference type="PANTHER" id="PTHR33542">
    <property type="entry name" value="SIROHYDROCHLORIN FERROCHELATASE, CHLOROPLASTIC"/>
    <property type="match status" value="1"/>
</dbReference>
<keyword evidence="2 4" id="KW-0456">Lyase</keyword>
<keyword evidence="5" id="KW-1185">Reference proteome</keyword>
<keyword evidence="1" id="KW-0479">Metal-binding</keyword>
<evidence type="ECO:0000313" key="4">
    <source>
        <dbReference type="EMBL" id="QVT78038.1"/>
    </source>
</evidence>
<reference evidence="4 5" key="1">
    <citation type="submission" date="2021-05" db="EMBL/GenBank/DDBJ databases">
        <title>Complete genome of Nocardioides aquaticus KCTC 9944T isolated from meromictic and hypersaline Ekho Lake, Antarctica.</title>
        <authorList>
            <person name="Hwang K."/>
            <person name="Kim K.M."/>
            <person name="Choe H."/>
        </authorList>
    </citation>
    <scope>NUCLEOTIDE SEQUENCE [LARGE SCALE GENOMIC DNA]</scope>
    <source>
        <strain evidence="4 5">KCTC 9944</strain>
    </source>
</reference>
<organism evidence="4 5">
    <name type="scientific">Nocardioides aquaticus</name>
    <dbReference type="NCBI Taxonomy" id="160826"/>
    <lineage>
        <taxon>Bacteria</taxon>
        <taxon>Bacillati</taxon>
        <taxon>Actinomycetota</taxon>
        <taxon>Actinomycetes</taxon>
        <taxon>Propionibacteriales</taxon>
        <taxon>Nocardioidaceae</taxon>
        <taxon>Nocardioides</taxon>
    </lineage>
</organism>
<dbReference type="GO" id="GO:0051266">
    <property type="term" value="F:sirohydrochlorin ferrochelatase activity"/>
    <property type="evidence" value="ECO:0007669"/>
    <property type="project" value="UniProtKB-EC"/>
</dbReference>
<evidence type="ECO:0000256" key="3">
    <source>
        <dbReference type="SAM" id="MobiDB-lite"/>
    </source>
</evidence>
<sequence>MVPYVADYAGTVTDHAPSRPATGPGTAPAGDVVTVAHGTRTPAGNEVALTLAATLAGRSGRRVTGAFVELADPLVTDVLAGLAEPAVVVPLLLTTGMHVRQDVPRAGAGARVPVRVGRSLGPHARLATAQVDRLREAGAEPGCPVVLVAAGSSDPLAQRDLARAAELLGRAWGGPARLAVMSGIGPRVDEVVRPGDAVSPYLLAPGFFARKVAEQARAAGATVVADVLGAHPEVVALVGQRAGALEAARRWPAPESQRKSMSSVPVSSSVGGSTAS</sequence>
<dbReference type="EC" id="4.99.1.4" evidence="4"/>
<dbReference type="EMBL" id="CP075371">
    <property type="protein sequence ID" value="QVT78038.1"/>
    <property type="molecule type" value="Genomic_DNA"/>
</dbReference>
<feature type="compositionally biased region" description="Low complexity" evidence="3">
    <location>
        <begin position="259"/>
        <end position="276"/>
    </location>
</feature>
<dbReference type="PANTHER" id="PTHR33542:SF5">
    <property type="entry name" value="FERROCHELATASE CHE1"/>
    <property type="match status" value="1"/>
</dbReference>
<accession>A0ABX8EG06</accession>
<name>A0ABX8EG06_9ACTN</name>
<protein>
    <submittedName>
        <fullName evidence="4">Sirohydrochlorin ferrochelatase</fullName>
        <ecNumber evidence="4">4.99.1.4</ecNumber>
    </submittedName>
</protein>
<evidence type="ECO:0000256" key="1">
    <source>
        <dbReference type="ARBA" id="ARBA00022723"/>
    </source>
</evidence>
<proteinExistence type="predicted"/>
<dbReference type="InterPro" id="IPR050963">
    <property type="entry name" value="Sirohydro_Cobaltochel/CbiX"/>
</dbReference>
<dbReference type="Pfam" id="PF01903">
    <property type="entry name" value="CbiX"/>
    <property type="match status" value="1"/>
</dbReference>